<protein>
    <recommendedName>
        <fullName evidence="8">Pantothenate synthetase</fullName>
        <shortName evidence="8">PS</shortName>
        <ecNumber evidence="8">6.3.2.1</ecNumber>
    </recommendedName>
    <alternativeName>
        <fullName evidence="8">Pantoate--beta-alanine ligase</fullName>
    </alternativeName>
    <alternativeName>
        <fullName evidence="8">Pantoate-activating enzyme</fullName>
    </alternativeName>
</protein>
<dbReference type="PANTHER" id="PTHR21299">
    <property type="entry name" value="CYTIDYLATE KINASE/PANTOATE-BETA-ALANINE LIGASE"/>
    <property type="match status" value="1"/>
</dbReference>
<evidence type="ECO:0000256" key="4">
    <source>
        <dbReference type="ARBA" id="ARBA00022655"/>
    </source>
</evidence>
<dbReference type="InterPro" id="IPR042176">
    <property type="entry name" value="Pantoate_ligase_C"/>
</dbReference>
<comment type="miscellaneous">
    <text evidence="8">The reaction proceeds by a bi uni uni bi ping pong mechanism.</text>
</comment>
<feature type="binding site" evidence="8">
    <location>
        <position position="69"/>
    </location>
    <ligand>
        <name>beta-alanine</name>
        <dbReference type="ChEBI" id="CHEBI:57966"/>
    </ligand>
</feature>
<sequence length="286" mass="31507">MNAEMIAGVPLLRRKDELRALRRKWIFAGEKVAVVPTMGALHAGHLSLVEAAKKGADRVIVTIFVNPKQFNNPDDLDKYPRTEMEDAAKLAPYGIDALYVPTPDQIYPDGFATNVRVSGLTEDLEGAHRPGHFDGVATVVSKLFLQSRADVAYFGQKDYQQLLLVTRLSQDLDIETEVVGCPTVREEDGLAMSSRNVRLTPEERAIAPAMKREMDRAAQAIRNGAEIRVVLDSAKQQIENAGYGAVEYLELRDAETLAPVTDLSRPTRLLVAAMLGDVRLIDNIAV</sequence>
<evidence type="ECO:0000256" key="1">
    <source>
        <dbReference type="ARBA" id="ARBA00004990"/>
    </source>
</evidence>
<dbReference type="Gene3D" id="3.40.50.620">
    <property type="entry name" value="HUPs"/>
    <property type="match status" value="1"/>
</dbReference>
<proteinExistence type="inferred from homology"/>
<keyword evidence="3 8" id="KW-0436">Ligase</keyword>
<keyword evidence="5 8" id="KW-0547">Nucleotide-binding</keyword>
<feature type="binding site" evidence="8">
    <location>
        <begin position="38"/>
        <end position="45"/>
    </location>
    <ligand>
        <name>ATP</name>
        <dbReference type="ChEBI" id="CHEBI:30616"/>
    </ligand>
</feature>
<comment type="catalytic activity">
    <reaction evidence="7 8">
        <text>(R)-pantoate + beta-alanine + ATP = (R)-pantothenate + AMP + diphosphate + H(+)</text>
        <dbReference type="Rhea" id="RHEA:10912"/>
        <dbReference type="ChEBI" id="CHEBI:15378"/>
        <dbReference type="ChEBI" id="CHEBI:15980"/>
        <dbReference type="ChEBI" id="CHEBI:29032"/>
        <dbReference type="ChEBI" id="CHEBI:30616"/>
        <dbReference type="ChEBI" id="CHEBI:33019"/>
        <dbReference type="ChEBI" id="CHEBI:57966"/>
        <dbReference type="ChEBI" id="CHEBI:456215"/>
        <dbReference type="EC" id="6.3.2.1"/>
    </reaction>
</comment>
<dbReference type="PANTHER" id="PTHR21299:SF1">
    <property type="entry name" value="PANTOATE--BETA-ALANINE LIGASE"/>
    <property type="match status" value="1"/>
</dbReference>
<name>A0A9Q9LXP3_9RHOB</name>
<dbReference type="GO" id="GO:0004592">
    <property type="term" value="F:pantoate-beta-alanine ligase activity"/>
    <property type="evidence" value="ECO:0007669"/>
    <property type="project" value="UniProtKB-UniRule"/>
</dbReference>
<evidence type="ECO:0000256" key="3">
    <source>
        <dbReference type="ARBA" id="ARBA00022598"/>
    </source>
</evidence>
<dbReference type="NCBIfam" id="TIGR00125">
    <property type="entry name" value="cyt_tran_rel"/>
    <property type="match status" value="1"/>
</dbReference>
<organism evidence="9 10">
    <name type="scientific">Aliiroseovarius crassostreae</name>
    <dbReference type="NCBI Taxonomy" id="154981"/>
    <lineage>
        <taxon>Bacteria</taxon>
        <taxon>Pseudomonadati</taxon>
        <taxon>Pseudomonadota</taxon>
        <taxon>Alphaproteobacteria</taxon>
        <taxon>Rhodobacterales</taxon>
        <taxon>Paracoccaceae</taxon>
        <taxon>Aliiroseovarius</taxon>
    </lineage>
</organism>
<feature type="binding site" evidence="8">
    <location>
        <position position="161"/>
    </location>
    <ligand>
        <name>(R)-pantoate</name>
        <dbReference type="ChEBI" id="CHEBI:15980"/>
    </ligand>
</feature>
<dbReference type="HAMAP" id="MF_00158">
    <property type="entry name" value="PanC"/>
    <property type="match status" value="1"/>
</dbReference>
<comment type="function">
    <text evidence="8">Catalyzes the condensation of pantoate with beta-alanine in an ATP-dependent reaction via a pantoyl-adenylate intermediate.</text>
</comment>
<feature type="binding site" evidence="8">
    <location>
        <position position="69"/>
    </location>
    <ligand>
        <name>(R)-pantoate</name>
        <dbReference type="ChEBI" id="CHEBI:15980"/>
    </ligand>
</feature>
<dbReference type="NCBIfam" id="TIGR00018">
    <property type="entry name" value="panC"/>
    <property type="match status" value="1"/>
</dbReference>
<dbReference type="CDD" id="cd00560">
    <property type="entry name" value="PanC"/>
    <property type="match status" value="1"/>
</dbReference>
<dbReference type="InterPro" id="IPR014729">
    <property type="entry name" value="Rossmann-like_a/b/a_fold"/>
</dbReference>
<feature type="binding site" evidence="8">
    <location>
        <position position="184"/>
    </location>
    <ligand>
        <name>ATP</name>
        <dbReference type="ChEBI" id="CHEBI:30616"/>
    </ligand>
</feature>
<keyword evidence="4 8" id="KW-0566">Pantothenate biosynthesis</keyword>
<gene>
    <name evidence="8 9" type="primary">panC</name>
    <name evidence="9" type="ORF">K3X48_01960</name>
</gene>
<evidence type="ECO:0000256" key="7">
    <source>
        <dbReference type="ARBA" id="ARBA00048258"/>
    </source>
</evidence>
<dbReference type="Gene3D" id="3.30.1300.10">
    <property type="entry name" value="Pantoate-beta-alanine ligase, C-terminal domain"/>
    <property type="match status" value="1"/>
</dbReference>
<comment type="subcellular location">
    <subcellularLocation>
        <location evidence="8">Cytoplasm</location>
    </subcellularLocation>
</comment>
<accession>A0A9Q9LXP3</accession>
<dbReference type="AlphaFoldDB" id="A0A9Q9LXP3"/>
<evidence type="ECO:0000256" key="2">
    <source>
        <dbReference type="ARBA" id="ARBA00009256"/>
    </source>
</evidence>
<keyword evidence="8" id="KW-0963">Cytoplasm</keyword>
<dbReference type="Pfam" id="PF02569">
    <property type="entry name" value="Pantoate_ligase"/>
    <property type="match status" value="1"/>
</dbReference>
<evidence type="ECO:0000256" key="6">
    <source>
        <dbReference type="ARBA" id="ARBA00022840"/>
    </source>
</evidence>
<dbReference type="InterPro" id="IPR003721">
    <property type="entry name" value="Pantoate_ligase"/>
</dbReference>
<evidence type="ECO:0000256" key="8">
    <source>
        <dbReference type="HAMAP-Rule" id="MF_00158"/>
    </source>
</evidence>
<dbReference type="SUPFAM" id="SSF52374">
    <property type="entry name" value="Nucleotidylyl transferase"/>
    <property type="match status" value="1"/>
</dbReference>
<dbReference type="Proteomes" id="UP001057991">
    <property type="component" value="Chromosome"/>
</dbReference>
<comment type="pathway">
    <text evidence="1 8">Cofactor biosynthesis; (R)-pantothenate biosynthesis; (R)-pantothenate from (R)-pantoate and beta-alanine: step 1/1.</text>
</comment>
<evidence type="ECO:0000256" key="5">
    <source>
        <dbReference type="ARBA" id="ARBA00022741"/>
    </source>
</evidence>
<feature type="active site" description="Proton donor" evidence="8">
    <location>
        <position position="45"/>
    </location>
</feature>
<feature type="binding site" evidence="8">
    <location>
        <begin position="155"/>
        <end position="158"/>
    </location>
    <ligand>
        <name>ATP</name>
        <dbReference type="ChEBI" id="CHEBI:30616"/>
    </ligand>
</feature>
<dbReference type="GO" id="GO:0005829">
    <property type="term" value="C:cytosol"/>
    <property type="evidence" value="ECO:0007669"/>
    <property type="project" value="TreeGrafter"/>
</dbReference>
<evidence type="ECO:0000313" key="9">
    <source>
        <dbReference type="EMBL" id="UWP95792.1"/>
    </source>
</evidence>
<dbReference type="GO" id="GO:0015940">
    <property type="term" value="P:pantothenate biosynthetic process"/>
    <property type="evidence" value="ECO:0007669"/>
    <property type="project" value="UniProtKB-UniRule"/>
</dbReference>
<reference evidence="9" key="1">
    <citation type="submission" date="2021-08" db="EMBL/GenBank/DDBJ databases">
        <authorList>
            <person name="Nwanade C."/>
            <person name="Wang M."/>
            <person name="Masoudi A."/>
            <person name="Yu Z."/>
            <person name="Liu J."/>
        </authorList>
    </citation>
    <scope>NUCLEOTIDE SEQUENCE</scope>
    <source>
        <strain evidence="9">S056</strain>
    </source>
</reference>
<comment type="similarity">
    <text evidence="2 8">Belongs to the pantothenate synthetase family.</text>
</comment>
<comment type="subunit">
    <text evidence="8">Homodimer.</text>
</comment>
<dbReference type="EC" id="6.3.2.1" evidence="8"/>
<feature type="binding site" evidence="8">
    <location>
        <begin position="192"/>
        <end position="195"/>
    </location>
    <ligand>
        <name>ATP</name>
        <dbReference type="ChEBI" id="CHEBI:30616"/>
    </ligand>
</feature>
<dbReference type="EMBL" id="CP080776">
    <property type="protein sequence ID" value="UWP95792.1"/>
    <property type="molecule type" value="Genomic_DNA"/>
</dbReference>
<dbReference type="GO" id="GO:0005524">
    <property type="term" value="F:ATP binding"/>
    <property type="evidence" value="ECO:0007669"/>
    <property type="project" value="UniProtKB-KW"/>
</dbReference>
<keyword evidence="6 8" id="KW-0067">ATP-binding</keyword>
<dbReference type="RefSeq" id="WP_259778649.1">
    <property type="nucleotide sequence ID" value="NZ_CP080786.1"/>
</dbReference>
<evidence type="ECO:0000313" key="10">
    <source>
        <dbReference type="Proteomes" id="UP001057991"/>
    </source>
</evidence>
<dbReference type="InterPro" id="IPR004821">
    <property type="entry name" value="Cyt_trans-like"/>
</dbReference>